<protein>
    <recommendedName>
        <fullName evidence="2">Peptidase A1 domain-containing protein</fullName>
    </recommendedName>
</protein>
<organism evidence="3 4">
    <name type="scientific">Acanthochromis polyacanthus</name>
    <name type="common">spiny chromis</name>
    <dbReference type="NCBI Taxonomy" id="80966"/>
    <lineage>
        <taxon>Eukaryota</taxon>
        <taxon>Metazoa</taxon>
        <taxon>Chordata</taxon>
        <taxon>Craniata</taxon>
        <taxon>Vertebrata</taxon>
        <taxon>Euteleostomi</taxon>
        <taxon>Actinopterygii</taxon>
        <taxon>Neopterygii</taxon>
        <taxon>Teleostei</taxon>
        <taxon>Neoteleostei</taxon>
        <taxon>Acanthomorphata</taxon>
        <taxon>Ovalentaria</taxon>
        <taxon>Pomacentridae</taxon>
        <taxon>Acanthochromis</taxon>
    </lineage>
</organism>
<evidence type="ECO:0000256" key="1">
    <source>
        <dbReference type="ARBA" id="ARBA00007447"/>
    </source>
</evidence>
<dbReference type="InterPro" id="IPR001461">
    <property type="entry name" value="Aspartic_peptidase_A1"/>
</dbReference>
<proteinExistence type="inferred from homology"/>
<dbReference type="PROSITE" id="PS00141">
    <property type="entry name" value="ASP_PROTEASE"/>
    <property type="match status" value="1"/>
</dbReference>
<dbReference type="AlphaFoldDB" id="A0A3Q1EWV8"/>
<dbReference type="Ensembl" id="ENSAPOT00000003364.1">
    <property type="protein sequence ID" value="ENSAPOP00000008367.1"/>
    <property type="gene ID" value="ENSAPOG00000010502.1"/>
</dbReference>
<dbReference type="InterPro" id="IPR021109">
    <property type="entry name" value="Peptidase_aspartic_dom_sf"/>
</dbReference>
<dbReference type="InParanoid" id="A0A3Q1EWV8"/>
<keyword evidence="4" id="KW-1185">Reference proteome</keyword>
<dbReference type="PANTHER" id="PTHR47966">
    <property type="entry name" value="BETA-SITE APP-CLEAVING ENZYME, ISOFORM A-RELATED"/>
    <property type="match status" value="1"/>
</dbReference>
<dbReference type="SUPFAM" id="SSF50630">
    <property type="entry name" value="Acid proteases"/>
    <property type="match status" value="1"/>
</dbReference>
<dbReference type="InterPro" id="IPR033121">
    <property type="entry name" value="PEPTIDASE_A1"/>
</dbReference>
<evidence type="ECO:0000313" key="4">
    <source>
        <dbReference type="Proteomes" id="UP000257200"/>
    </source>
</evidence>
<accession>A0A3Q1EWV8</accession>
<sequence length="54" mass="5965">MNLFQISAQYYGEISIGTPPQPFTVVFDTGSSNLWVPSVHCSILDIACCESRQL</sequence>
<reference evidence="3" key="2">
    <citation type="submission" date="2025-09" db="UniProtKB">
        <authorList>
            <consortium name="Ensembl"/>
        </authorList>
    </citation>
    <scope>IDENTIFICATION</scope>
</reference>
<dbReference type="InterPro" id="IPR001969">
    <property type="entry name" value="Aspartic_peptidase_AS"/>
</dbReference>
<feature type="domain" description="Peptidase A1" evidence="2">
    <location>
        <begin position="10"/>
        <end position="54"/>
    </location>
</feature>
<name>A0A3Q1EWV8_9TELE</name>
<dbReference type="Pfam" id="PF00026">
    <property type="entry name" value="Asp"/>
    <property type="match status" value="1"/>
</dbReference>
<dbReference type="Gene3D" id="2.40.70.10">
    <property type="entry name" value="Acid Proteases"/>
    <property type="match status" value="1"/>
</dbReference>
<dbReference type="PANTHER" id="PTHR47966:SF51">
    <property type="entry name" value="BETA-SITE APP-CLEAVING ENZYME, ISOFORM A-RELATED"/>
    <property type="match status" value="1"/>
</dbReference>
<dbReference type="GO" id="GO:0006508">
    <property type="term" value="P:proteolysis"/>
    <property type="evidence" value="ECO:0007669"/>
    <property type="project" value="InterPro"/>
</dbReference>
<dbReference type="GO" id="GO:0004190">
    <property type="term" value="F:aspartic-type endopeptidase activity"/>
    <property type="evidence" value="ECO:0007669"/>
    <property type="project" value="InterPro"/>
</dbReference>
<dbReference type="GeneTree" id="ENSGT00940000155733"/>
<dbReference type="Proteomes" id="UP000257200">
    <property type="component" value="Unplaced"/>
</dbReference>
<comment type="similarity">
    <text evidence="1">Belongs to the peptidase A1 family.</text>
</comment>
<dbReference type="STRING" id="80966.ENSAPOP00000008367"/>
<evidence type="ECO:0000259" key="2">
    <source>
        <dbReference type="PROSITE" id="PS51767"/>
    </source>
</evidence>
<evidence type="ECO:0000313" key="3">
    <source>
        <dbReference type="Ensembl" id="ENSAPOP00000008367.1"/>
    </source>
</evidence>
<dbReference type="PROSITE" id="PS51767">
    <property type="entry name" value="PEPTIDASE_A1"/>
    <property type="match status" value="1"/>
</dbReference>
<reference evidence="3" key="1">
    <citation type="submission" date="2025-08" db="UniProtKB">
        <authorList>
            <consortium name="Ensembl"/>
        </authorList>
    </citation>
    <scope>IDENTIFICATION</scope>
</reference>